<dbReference type="PROSITE" id="PS50262">
    <property type="entry name" value="G_PROTEIN_RECEP_F1_2"/>
    <property type="match status" value="1"/>
</dbReference>
<evidence type="ECO:0000256" key="12">
    <source>
        <dbReference type="ARBA" id="ARBA00070590"/>
    </source>
</evidence>
<feature type="transmembrane region" description="Helical" evidence="19">
    <location>
        <begin position="386"/>
        <end position="409"/>
    </location>
</feature>
<dbReference type="InterPro" id="IPR017452">
    <property type="entry name" value="GPCR_Rhodpsn_7TM"/>
</dbReference>
<evidence type="ECO:0000256" key="4">
    <source>
        <dbReference type="ARBA" id="ARBA00022692"/>
    </source>
</evidence>
<comment type="similarity">
    <text evidence="2 17">Belongs to the G-protein coupled receptor 1 family.</text>
</comment>
<evidence type="ECO:0000256" key="14">
    <source>
        <dbReference type="ARBA" id="ARBA00079958"/>
    </source>
</evidence>
<evidence type="ECO:0000256" key="6">
    <source>
        <dbReference type="ARBA" id="ARBA00023040"/>
    </source>
</evidence>
<dbReference type="FunFam" id="1.20.1070.10:FF:000227">
    <property type="entry name" value="Pyroglutamylated RFamide peptide receptor a"/>
    <property type="match status" value="1"/>
</dbReference>
<feature type="transmembrane region" description="Helical" evidence="19">
    <location>
        <begin position="236"/>
        <end position="255"/>
    </location>
</feature>
<evidence type="ECO:0000256" key="16">
    <source>
        <dbReference type="ARBA" id="ARBA00082238"/>
    </source>
</evidence>
<sequence length="507" mass="57798">MRALNITAEQFSRLLSAHNLTREQFIHRYGLRPLVYTPELPERAKLAFALAGALIFALALFGNSLVVYVVTRSKAMRTVTNIFICSLALSDLLIAFFCIPVTMLQNISDKWLGEARQELQGKAARMEASPEPSAMKAEPSPEKSQALQALQKELGQIAKLLKQNDPLDPVKNAHEHVCVLLQKWVEDGAFICKMVPFVQSTAVVSEILTMTCIAVERHQGLVHPFKMKWQYTNRRAFTILGVVWLVAIIVGSPMWHVQRLEIKYDFLYEKDHVCCLEEWASPMHQKIYTTFILVILFLLPLVVMLALYSKIGYELWIKKRVGDSSVLQTIHGKEMSKIARKKKRAVVMMVTVVALFAACWAPFHVVHMMVEYSDFETEYDDVTIKMFFAVVQIIGFFNSICNPIVYAFMNENFKKNFLSAVCYCIIKERFSPVQKRRNSGMWMTQKRTTLSRQQCPGEETKGDAFSDSNIEVKLCEQPGGKRQLKRQLAFFSSELSENSILGSGHEL</sequence>
<gene>
    <name evidence="21" type="ORF">H671_1g1312</name>
</gene>
<dbReference type="Proteomes" id="UP000030759">
    <property type="component" value="Unassembled WGS sequence"/>
</dbReference>
<evidence type="ECO:0000256" key="13">
    <source>
        <dbReference type="ARBA" id="ARBA00079726"/>
    </source>
</evidence>
<evidence type="ECO:0000256" key="19">
    <source>
        <dbReference type="SAM" id="Phobius"/>
    </source>
</evidence>
<evidence type="ECO:0000256" key="2">
    <source>
        <dbReference type="ARBA" id="ARBA00010663"/>
    </source>
</evidence>
<dbReference type="GO" id="GO:0032870">
    <property type="term" value="P:cellular response to hormone stimulus"/>
    <property type="evidence" value="ECO:0007669"/>
    <property type="project" value="TreeGrafter"/>
</dbReference>
<reference evidence="22" key="1">
    <citation type="journal article" date="2013" name="Nat. Biotechnol.">
        <title>Chinese hamster genome sequenced from sorted chromosomes.</title>
        <authorList>
            <person name="Brinkrolf K."/>
            <person name="Rupp O."/>
            <person name="Laux H."/>
            <person name="Kollin F."/>
            <person name="Ernst W."/>
            <person name="Linke B."/>
            <person name="Kofler R."/>
            <person name="Romand S."/>
            <person name="Hesse F."/>
            <person name="Budach W.E."/>
            <person name="Galosy S."/>
            <person name="Muller D."/>
            <person name="Noll T."/>
            <person name="Wienberg J."/>
            <person name="Jostock T."/>
            <person name="Leonard M."/>
            <person name="Grillari J."/>
            <person name="Tauch A."/>
            <person name="Goesmann A."/>
            <person name="Helk B."/>
            <person name="Mott J.E."/>
            <person name="Puhler A."/>
            <person name="Borth N."/>
        </authorList>
    </citation>
    <scope>NUCLEOTIDE SEQUENCE [LARGE SCALE GENOMIC DNA]</scope>
    <source>
        <strain evidence="22">17A/GY</strain>
    </source>
</reference>
<evidence type="ECO:0000256" key="1">
    <source>
        <dbReference type="ARBA" id="ARBA00004651"/>
    </source>
</evidence>
<dbReference type="PANTHER" id="PTHR24241:SF119">
    <property type="entry name" value="PYROGLUTAMYLATED RF-AMIDE PEPTIDE RECEPTOR"/>
    <property type="match status" value="1"/>
</dbReference>
<dbReference type="PROSITE" id="PS00237">
    <property type="entry name" value="G_PROTEIN_RECEP_F1_1"/>
    <property type="match status" value="1"/>
</dbReference>
<dbReference type="GO" id="GO:0005886">
    <property type="term" value="C:plasma membrane"/>
    <property type="evidence" value="ECO:0007669"/>
    <property type="project" value="UniProtKB-SubCell"/>
</dbReference>
<comment type="subcellular location">
    <subcellularLocation>
        <location evidence="1">Cell membrane</location>
        <topology evidence="1">Multi-pass membrane protein</topology>
    </subcellularLocation>
</comment>
<evidence type="ECO:0000256" key="3">
    <source>
        <dbReference type="ARBA" id="ARBA00022475"/>
    </source>
</evidence>
<comment type="function">
    <text evidence="11">Receptor for the orexigenic neuropeptide QRFP. The activity of this receptor is mediated by G proteins that modulate adenylate cyclase activity and intracellular calcium levels.</text>
</comment>
<dbReference type="CDD" id="cd15205">
    <property type="entry name" value="7tmA_QRFPR"/>
    <property type="match status" value="1"/>
</dbReference>
<keyword evidence="4 17" id="KW-0812">Transmembrane</keyword>
<dbReference type="PRINTS" id="PR01012">
    <property type="entry name" value="NRPEPTIDEYR"/>
</dbReference>
<evidence type="ECO:0000256" key="11">
    <source>
        <dbReference type="ARBA" id="ARBA00059793"/>
    </source>
</evidence>
<feature type="domain" description="G-protein coupled receptors family 1 profile" evidence="20">
    <location>
        <begin position="62"/>
        <end position="406"/>
    </location>
</feature>
<dbReference type="InterPro" id="IPR000276">
    <property type="entry name" value="GPCR_Rhodpsn"/>
</dbReference>
<evidence type="ECO:0000256" key="18">
    <source>
        <dbReference type="SAM" id="MobiDB-lite"/>
    </source>
</evidence>
<feature type="region of interest" description="Disordered" evidence="18">
    <location>
        <begin position="122"/>
        <end position="142"/>
    </location>
</feature>
<evidence type="ECO:0000256" key="5">
    <source>
        <dbReference type="ARBA" id="ARBA00022989"/>
    </source>
</evidence>
<evidence type="ECO:0000313" key="21">
    <source>
        <dbReference type="EMBL" id="ERE90919.1"/>
    </source>
</evidence>
<evidence type="ECO:0000259" key="20">
    <source>
        <dbReference type="PROSITE" id="PS50262"/>
    </source>
</evidence>
<dbReference type="GO" id="GO:0004983">
    <property type="term" value="F:neuropeptide Y receptor activity"/>
    <property type="evidence" value="ECO:0007669"/>
    <property type="project" value="InterPro"/>
</dbReference>
<organism evidence="21 22">
    <name type="scientific">Cricetulus griseus</name>
    <name type="common">Chinese hamster</name>
    <name type="synonym">Cricetulus barabensis griseus</name>
    <dbReference type="NCBI Taxonomy" id="10029"/>
    <lineage>
        <taxon>Eukaryota</taxon>
        <taxon>Metazoa</taxon>
        <taxon>Chordata</taxon>
        <taxon>Craniata</taxon>
        <taxon>Vertebrata</taxon>
        <taxon>Euteleostomi</taxon>
        <taxon>Mammalia</taxon>
        <taxon>Eutheria</taxon>
        <taxon>Euarchontoglires</taxon>
        <taxon>Glires</taxon>
        <taxon>Rodentia</taxon>
        <taxon>Myomorpha</taxon>
        <taxon>Muroidea</taxon>
        <taxon>Cricetidae</taxon>
        <taxon>Cricetinae</taxon>
        <taxon>Cricetulus</taxon>
    </lineage>
</organism>
<evidence type="ECO:0000256" key="17">
    <source>
        <dbReference type="RuleBase" id="RU000688"/>
    </source>
</evidence>
<feature type="transmembrane region" description="Helical" evidence="19">
    <location>
        <begin position="345"/>
        <end position="366"/>
    </location>
</feature>
<evidence type="ECO:0000313" key="22">
    <source>
        <dbReference type="Proteomes" id="UP000030759"/>
    </source>
</evidence>
<evidence type="ECO:0000256" key="10">
    <source>
        <dbReference type="ARBA" id="ARBA00023224"/>
    </source>
</evidence>
<keyword evidence="10 17" id="KW-0807">Transducer</keyword>
<evidence type="ECO:0000256" key="15">
    <source>
        <dbReference type="ARBA" id="ARBA00082019"/>
    </source>
</evidence>
<evidence type="ECO:0000256" key="9">
    <source>
        <dbReference type="ARBA" id="ARBA00023180"/>
    </source>
</evidence>
<keyword evidence="8 17" id="KW-0675">Receptor</keyword>
<dbReference type="InterPro" id="IPR000611">
    <property type="entry name" value="NPY_rcpt"/>
</dbReference>
<feature type="transmembrane region" description="Helical" evidence="19">
    <location>
        <begin position="287"/>
        <end position="308"/>
    </location>
</feature>
<accession>A0A061INJ6</accession>
<evidence type="ECO:0000256" key="8">
    <source>
        <dbReference type="ARBA" id="ARBA00023170"/>
    </source>
</evidence>
<dbReference type="SUPFAM" id="SSF81321">
    <property type="entry name" value="Family A G protein-coupled receptor-like"/>
    <property type="match status" value="2"/>
</dbReference>
<dbReference type="AlphaFoldDB" id="A0A061INJ6"/>
<evidence type="ECO:0000256" key="7">
    <source>
        <dbReference type="ARBA" id="ARBA00023136"/>
    </source>
</evidence>
<dbReference type="EMBL" id="KE663727">
    <property type="protein sequence ID" value="ERE90919.1"/>
    <property type="molecule type" value="Genomic_DNA"/>
</dbReference>
<keyword evidence="7 19" id="KW-0472">Membrane</keyword>
<dbReference type="GO" id="GO:0042277">
    <property type="term" value="F:peptide binding"/>
    <property type="evidence" value="ECO:0007669"/>
    <property type="project" value="TreeGrafter"/>
</dbReference>
<dbReference type="Pfam" id="PF00001">
    <property type="entry name" value="7tm_1"/>
    <property type="match status" value="2"/>
</dbReference>
<feature type="transmembrane region" description="Helical" evidence="19">
    <location>
        <begin position="82"/>
        <end position="103"/>
    </location>
</feature>
<keyword evidence="5 19" id="KW-1133">Transmembrane helix</keyword>
<keyword evidence="6 17" id="KW-0297">G-protein coupled receptor</keyword>
<keyword evidence="3" id="KW-1003">Cell membrane</keyword>
<dbReference type="PRINTS" id="PR00237">
    <property type="entry name" value="GPCRRHODOPSN"/>
</dbReference>
<proteinExistence type="inferred from homology"/>
<feature type="transmembrane region" description="Helical" evidence="19">
    <location>
        <begin position="46"/>
        <end position="70"/>
    </location>
</feature>
<dbReference type="PANTHER" id="PTHR24241">
    <property type="entry name" value="NEUROPEPTIDE RECEPTOR-RELATED G-PROTEIN COUPLED RECEPTOR"/>
    <property type="match status" value="1"/>
</dbReference>
<dbReference type="Gene3D" id="1.20.1070.10">
    <property type="entry name" value="Rhodopsin 7-helix transmembrane proteins"/>
    <property type="match status" value="1"/>
</dbReference>
<name>A0A061INJ6_CRIGR</name>
<protein>
    <recommendedName>
        <fullName evidence="12">Pyroglutamylated RF-amide peptide receptor</fullName>
    </recommendedName>
    <alternativeName>
        <fullName evidence="13">AQ27</fullName>
    </alternativeName>
    <alternativeName>
        <fullName evidence="15">G-protein coupled receptor 103</fullName>
    </alternativeName>
    <alternativeName>
        <fullName evidence="14">Orexigenic neuropeptide QRFP receptor</fullName>
    </alternativeName>
    <alternativeName>
        <fullName evidence="16">SP9155</fullName>
    </alternativeName>
</protein>
<keyword evidence="9" id="KW-0325">Glycoprotein</keyword>